<evidence type="ECO:0000313" key="2">
    <source>
        <dbReference type="Proteomes" id="UP001408356"/>
    </source>
</evidence>
<organism evidence="1 2">
    <name type="scientific">Seiridium unicorne</name>
    <dbReference type="NCBI Taxonomy" id="138068"/>
    <lineage>
        <taxon>Eukaryota</taxon>
        <taxon>Fungi</taxon>
        <taxon>Dikarya</taxon>
        <taxon>Ascomycota</taxon>
        <taxon>Pezizomycotina</taxon>
        <taxon>Sordariomycetes</taxon>
        <taxon>Xylariomycetidae</taxon>
        <taxon>Amphisphaeriales</taxon>
        <taxon>Sporocadaceae</taxon>
        <taxon>Seiridium</taxon>
    </lineage>
</organism>
<name>A0ABR2UX35_9PEZI</name>
<sequence length="99" mass="11627">MWHWKVAENKTKMPRLSLQFPIITAPSNPMNYLASYILRDEKTSEFGKSKHDESFVDGYIPHEMRVALLQEHESRVHKALAPRNNPHLFVSMESEVMLY</sequence>
<keyword evidence="2" id="KW-1185">Reference proteome</keyword>
<proteinExistence type="predicted"/>
<dbReference type="EMBL" id="JARVKF010000330">
    <property type="protein sequence ID" value="KAK9419124.1"/>
    <property type="molecule type" value="Genomic_DNA"/>
</dbReference>
<comment type="caution">
    <text evidence="1">The sequence shown here is derived from an EMBL/GenBank/DDBJ whole genome shotgun (WGS) entry which is preliminary data.</text>
</comment>
<evidence type="ECO:0000313" key="1">
    <source>
        <dbReference type="EMBL" id="KAK9419124.1"/>
    </source>
</evidence>
<protein>
    <submittedName>
        <fullName evidence="1">Uncharacterized protein</fullName>
    </submittedName>
</protein>
<gene>
    <name evidence="1" type="ORF">SUNI508_01101</name>
</gene>
<reference evidence="1 2" key="1">
    <citation type="journal article" date="2024" name="J. Plant Pathol.">
        <title>Sequence and assembly of the genome of Seiridium unicorne, isolate CBS 538.82, causal agent of cypress canker disease.</title>
        <authorList>
            <person name="Scali E."/>
            <person name="Rocca G.D."/>
            <person name="Danti R."/>
            <person name="Garbelotto M."/>
            <person name="Barberini S."/>
            <person name="Baroncelli R."/>
            <person name="Emiliani G."/>
        </authorList>
    </citation>
    <scope>NUCLEOTIDE SEQUENCE [LARGE SCALE GENOMIC DNA]</scope>
    <source>
        <strain evidence="1 2">BM-138-508</strain>
    </source>
</reference>
<dbReference type="Proteomes" id="UP001408356">
    <property type="component" value="Unassembled WGS sequence"/>
</dbReference>
<accession>A0ABR2UX35</accession>